<comment type="caution">
    <text evidence="3">The sequence shown here is derived from an EMBL/GenBank/DDBJ whole genome shotgun (WGS) entry which is preliminary data.</text>
</comment>
<dbReference type="AlphaFoldDB" id="A0A080LYL6"/>
<dbReference type="PROSITE" id="PS50943">
    <property type="entry name" value="HTH_CROC1"/>
    <property type="match status" value="1"/>
</dbReference>
<name>A0A080LYL6_9PROT</name>
<evidence type="ECO:0000256" key="1">
    <source>
        <dbReference type="SAM" id="MobiDB-lite"/>
    </source>
</evidence>
<protein>
    <submittedName>
        <fullName evidence="3">Anaerobic benzoate catabolism transcriptional regulator</fullName>
    </submittedName>
</protein>
<accession>A0A080LYL6</accession>
<feature type="region of interest" description="Disordered" evidence="1">
    <location>
        <begin position="89"/>
        <end position="110"/>
    </location>
</feature>
<reference evidence="3 4" key="1">
    <citation type="submission" date="2014-02" db="EMBL/GenBank/DDBJ databases">
        <title>Expanding our view of genomic diversity in Candidatus Accumulibacter clades.</title>
        <authorList>
            <person name="Skennerton C.T."/>
            <person name="Barr J.J."/>
            <person name="Slater F.R."/>
            <person name="Bond P.L."/>
            <person name="Tyson G.W."/>
        </authorList>
    </citation>
    <scope>NUCLEOTIDE SEQUENCE [LARGE SCALE GENOMIC DNA]</scope>
    <source>
        <strain evidence="4">BA-91</strain>
    </source>
</reference>
<dbReference type="GO" id="GO:0003677">
    <property type="term" value="F:DNA binding"/>
    <property type="evidence" value="ECO:0007669"/>
    <property type="project" value="InterPro"/>
</dbReference>
<dbReference type="CDD" id="cd00093">
    <property type="entry name" value="HTH_XRE"/>
    <property type="match status" value="1"/>
</dbReference>
<dbReference type="Proteomes" id="UP000020077">
    <property type="component" value="Unassembled WGS sequence"/>
</dbReference>
<dbReference type="SUPFAM" id="SSF47413">
    <property type="entry name" value="lambda repressor-like DNA-binding domains"/>
    <property type="match status" value="1"/>
</dbReference>
<evidence type="ECO:0000259" key="2">
    <source>
        <dbReference type="PROSITE" id="PS50943"/>
    </source>
</evidence>
<dbReference type="SMART" id="SM00530">
    <property type="entry name" value="HTH_XRE"/>
    <property type="match status" value="1"/>
</dbReference>
<evidence type="ECO:0000313" key="4">
    <source>
        <dbReference type="Proteomes" id="UP000020077"/>
    </source>
</evidence>
<feature type="domain" description="HTH cro/C1-type" evidence="2">
    <location>
        <begin position="21"/>
        <end position="53"/>
    </location>
</feature>
<dbReference type="InterPro" id="IPR010982">
    <property type="entry name" value="Lambda_DNA-bd_dom_sf"/>
</dbReference>
<gene>
    <name evidence="3" type="ORF">AW09_000713</name>
</gene>
<evidence type="ECO:0000313" key="3">
    <source>
        <dbReference type="EMBL" id="KFB74002.1"/>
    </source>
</evidence>
<dbReference type="Pfam" id="PF13560">
    <property type="entry name" value="HTH_31"/>
    <property type="match status" value="1"/>
</dbReference>
<organism evidence="3 4">
    <name type="scientific">Candidatus Accumulibacter phosphatis</name>
    <dbReference type="NCBI Taxonomy" id="327160"/>
    <lineage>
        <taxon>Bacteria</taxon>
        <taxon>Pseudomonadati</taxon>
        <taxon>Pseudomonadota</taxon>
        <taxon>Betaproteobacteria</taxon>
        <taxon>Candidatus Accumulibacter</taxon>
    </lineage>
</organism>
<dbReference type="EMBL" id="JDVG02000121">
    <property type="protein sequence ID" value="KFB74002.1"/>
    <property type="molecule type" value="Genomic_DNA"/>
</dbReference>
<proteinExistence type="predicted"/>
<sequence>MSKFETPIQVAEQVTQLGQRIRVARIRRGWSVAYLANKAGINRNTLTALELGKPGTAVGVCFTVLWALGLDRALDGVANPDADLHGKALEAARRPVRAGKPRKASDDYDF</sequence>
<dbReference type="InterPro" id="IPR001387">
    <property type="entry name" value="Cro/C1-type_HTH"/>
</dbReference>
<dbReference type="Gene3D" id="1.10.260.40">
    <property type="entry name" value="lambda repressor-like DNA-binding domains"/>
    <property type="match status" value="1"/>
</dbReference>